<dbReference type="CDD" id="cd00082">
    <property type="entry name" value="HisKA"/>
    <property type="match status" value="1"/>
</dbReference>
<keyword evidence="9" id="KW-0902">Two-component regulatory system</keyword>
<evidence type="ECO:0000256" key="9">
    <source>
        <dbReference type="ARBA" id="ARBA00023012"/>
    </source>
</evidence>
<feature type="domain" description="HAMP" evidence="13">
    <location>
        <begin position="255"/>
        <end position="308"/>
    </location>
</feature>
<evidence type="ECO:0000256" key="7">
    <source>
        <dbReference type="ARBA" id="ARBA00022777"/>
    </source>
</evidence>
<evidence type="ECO:0000256" key="11">
    <source>
        <dbReference type="SAM" id="Phobius"/>
    </source>
</evidence>
<dbReference type="SUPFAM" id="SSF55874">
    <property type="entry name" value="ATPase domain of HSP90 chaperone/DNA topoisomerase II/histidine kinase"/>
    <property type="match status" value="1"/>
</dbReference>
<evidence type="ECO:0000256" key="8">
    <source>
        <dbReference type="ARBA" id="ARBA00022989"/>
    </source>
</evidence>
<dbReference type="GO" id="GO:0016301">
    <property type="term" value="F:kinase activity"/>
    <property type="evidence" value="ECO:0007669"/>
    <property type="project" value="UniProtKB-KW"/>
</dbReference>
<dbReference type="EMBL" id="BSNK01000001">
    <property type="protein sequence ID" value="GLQ22782.1"/>
    <property type="molecule type" value="Genomic_DNA"/>
</dbReference>
<dbReference type="SMART" id="SM00388">
    <property type="entry name" value="HisKA"/>
    <property type="match status" value="1"/>
</dbReference>
<dbReference type="Pfam" id="PF00672">
    <property type="entry name" value="HAMP"/>
    <property type="match status" value="1"/>
</dbReference>
<proteinExistence type="predicted"/>
<keyword evidence="4" id="KW-0597">Phosphoprotein</keyword>
<organism evidence="14 15">
    <name type="scientific">Algimonas ampicilliniresistens</name>
    <dbReference type="NCBI Taxonomy" id="1298735"/>
    <lineage>
        <taxon>Bacteria</taxon>
        <taxon>Pseudomonadati</taxon>
        <taxon>Pseudomonadota</taxon>
        <taxon>Alphaproteobacteria</taxon>
        <taxon>Maricaulales</taxon>
        <taxon>Robiginitomaculaceae</taxon>
        <taxon>Algimonas</taxon>
    </lineage>
</organism>
<dbReference type="PROSITE" id="PS50109">
    <property type="entry name" value="HIS_KIN"/>
    <property type="match status" value="1"/>
</dbReference>
<evidence type="ECO:0000256" key="6">
    <source>
        <dbReference type="ARBA" id="ARBA00022692"/>
    </source>
</evidence>
<dbReference type="PANTHER" id="PTHR45436">
    <property type="entry name" value="SENSOR HISTIDINE KINASE YKOH"/>
    <property type="match status" value="1"/>
</dbReference>
<evidence type="ECO:0000259" key="12">
    <source>
        <dbReference type="PROSITE" id="PS50109"/>
    </source>
</evidence>
<dbReference type="InterPro" id="IPR005467">
    <property type="entry name" value="His_kinase_dom"/>
</dbReference>
<dbReference type="InterPro" id="IPR004358">
    <property type="entry name" value="Sig_transdc_His_kin-like_C"/>
</dbReference>
<dbReference type="InterPro" id="IPR003661">
    <property type="entry name" value="HisK_dim/P_dom"/>
</dbReference>
<dbReference type="PROSITE" id="PS50885">
    <property type="entry name" value="HAMP"/>
    <property type="match status" value="1"/>
</dbReference>
<dbReference type="Pfam" id="PF02518">
    <property type="entry name" value="HATPase_c"/>
    <property type="match status" value="1"/>
</dbReference>
<dbReference type="CDD" id="cd00075">
    <property type="entry name" value="HATPase"/>
    <property type="match status" value="1"/>
</dbReference>
<evidence type="ECO:0000256" key="2">
    <source>
        <dbReference type="ARBA" id="ARBA00004370"/>
    </source>
</evidence>
<dbReference type="PRINTS" id="PR00344">
    <property type="entry name" value="BCTRLSENSOR"/>
</dbReference>
<dbReference type="InterPro" id="IPR050428">
    <property type="entry name" value="TCS_sensor_his_kinase"/>
</dbReference>
<evidence type="ECO:0000256" key="10">
    <source>
        <dbReference type="ARBA" id="ARBA00023136"/>
    </source>
</evidence>
<dbReference type="PANTHER" id="PTHR45436:SF8">
    <property type="entry name" value="HISTIDINE KINASE"/>
    <property type="match status" value="1"/>
</dbReference>
<dbReference type="Gene3D" id="3.30.565.10">
    <property type="entry name" value="Histidine kinase-like ATPase, C-terminal domain"/>
    <property type="match status" value="1"/>
</dbReference>
<dbReference type="InterPro" id="IPR003594">
    <property type="entry name" value="HATPase_dom"/>
</dbReference>
<dbReference type="Pfam" id="PF00512">
    <property type="entry name" value="HisKA"/>
    <property type="match status" value="1"/>
</dbReference>
<dbReference type="SUPFAM" id="SSF158472">
    <property type="entry name" value="HAMP domain-like"/>
    <property type="match status" value="1"/>
</dbReference>
<evidence type="ECO:0000256" key="1">
    <source>
        <dbReference type="ARBA" id="ARBA00000085"/>
    </source>
</evidence>
<reference evidence="14" key="1">
    <citation type="journal article" date="2014" name="Int. J. Syst. Evol. Microbiol.">
        <title>Complete genome of a new Firmicutes species belonging to the dominant human colonic microbiota ('Ruminococcus bicirculans') reveals two chromosomes and a selective capacity to utilize plant glucans.</title>
        <authorList>
            <consortium name="NISC Comparative Sequencing Program"/>
            <person name="Wegmann U."/>
            <person name="Louis P."/>
            <person name="Goesmann A."/>
            <person name="Henrissat B."/>
            <person name="Duncan S.H."/>
            <person name="Flint H.J."/>
        </authorList>
    </citation>
    <scope>NUCLEOTIDE SEQUENCE</scope>
    <source>
        <strain evidence="14">NBRC 108219</strain>
    </source>
</reference>
<protein>
    <recommendedName>
        <fullName evidence="3">histidine kinase</fullName>
        <ecNumber evidence="3">2.7.13.3</ecNumber>
    </recommendedName>
</protein>
<accession>A0ABQ5V6S3</accession>
<keyword evidence="5" id="KW-0808">Transferase</keyword>
<evidence type="ECO:0000313" key="14">
    <source>
        <dbReference type="EMBL" id="GLQ22782.1"/>
    </source>
</evidence>
<keyword evidence="10 11" id="KW-0472">Membrane</keyword>
<keyword evidence="7 14" id="KW-0418">Kinase</keyword>
<evidence type="ECO:0000256" key="5">
    <source>
        <dbReference type="ARBA" id="ARBA00022679"/>
    </source>
</evidence>
<comment type="catalytic activity">
    <reaction evidence="1">
        <text>ATP + protein L-histidine = ADP + protein N-phospho-L-histidine.</text>
        <dbReference type="EC" id="2.7.13.3"/>
    </reaction>
</comment>
<feature type="transmembrane region" description="Helical" evidence="11">
    <location>
        <begin position="28"/>
        <end position="51"/>
    </location>
</feature>
<evidence type="ECO:0000259" key="13">
    <source>
        <dbReference type="PROSITE" id="PS50885"/>
    </source>
</evidence>
<keyword evidence="6 11" id="KW-0812">Transmembrane</keyword>
<comment type="subcellular location">
    <subcellularLocation>
        <location evidence="2">Membrane</location>
    </subcellularLocation>
</comment>
<feature type="transmembrane region" description="Helical" evidence="11">
    <location>
        <begin position="234"/>
        <end position="254"/>
    </location>
</feature>
<keyword evidence="15" id="KW-1185">Reference proteome</keyword>
<dbReference type="Gene3D" id="6.10.340.10">
    <property type="match status" value="1"/>
</dbReference>
<dbReference type="InterPro" id="IPR036890">
    <property type="entry name" value="HATPase_C_sf"/>
</dbReference>
<reference evidence="14" key="2">
    <citation type="submission" date="2023-01" db="EMBL/GenBank/DDBJ databases">
        <title>Draft genome sequence of Algimonas ampicilliniresistens strain NBRC 108219.</title>
        <authorList>
            <person name="Sun Q."/>
            <person name="Mori K."/>
        </authorList>
    </citation>
    <scope>NUCLEOTIDE SEQUENCE</scope>
    <source>
        <strain evidence="14">NBRC 108219</strain>
    </source>
</reference>
<keyword evidence="8 11" id="KW-1133">Transmembrane helix</keyword>
<evidence type="ECO:0000256" key="3">
    <source>
        <dbReference type="ARBA" id="ARBA00012438"/>
    </source>
</evidence>
<dbReference type="EC" id="2.7.13.3" evidence="3"/>
<sequence>MNATAKHKDAQPLGDLAETLSRLLKNTVFRLSLVGAVLFGGSLLVAQLIVYDTIVSSELRRIEEGLKNELSELEVIFQSGGDAELLAAQQSGILPQNASDINLEQVALARAIFDAGARERTSRYVTLRDVSPDIYSMFVFKGAAVGKLVTEDIQTLGMASKDLPQFDRSSSLIWEKAIATVENPETGDVEERRISAVGLVIGKEGQIDEPPDGVLFVGRDVENIMRTGERMRSAMTTSSLIALFLGILSSIFVARRFARRVDSLNQLANDVQAGHLDRRAPRNYSEDEMDRLAEHLNGMLDHIDRLMKAMRYAGDSVAHDLRTPLTRLRTRLETAAVEAGDKPEADVLYAAASDADQLLKTFDSVLRIARLEAGERRELLKPLDPKPILDDLAELYEPACDDVGITFTHHIDKGLMIMADRGLLSQAVSNLVENAIKYTPVDMDGEAGSGRIHLSAKKSPRGRVRIAVADDGPGIPKFDRERVKERFVRLDKSRTKPGSGLGLALVDAVAELHQAELIMDDGLGADAVIAGQDDHEGRPGLKVELVFPRVKARKADPEATTAQTDKLT</sequence>
<name>A0ABQ5V6S3_9PROT</name>
<comment type="caution">
    <text evidence="14">The sequence shown here is derived from an EMBL/GenBank/DDBJ whole genome shotgun (WGS) entry which is preliminary data.</text>
</comment>
<dbReference type="InterPro" id="IPR003660">
    <property type="entry name" value="HAMP_dom"/>
</dbReference>
<dbReference type="CDD" id="cd06225">
    <property type="entry name" value="HAMP"/>
    <property type="match status" value="1"/>
</dbReference>
<dbReference type="SMART" id="SM00304">
    <property type="entry name" value="HAMP"/>
    <property type="match status" value="1"/>
</dbReference>
<evidence type="ECO:0000256" key="4">
    <source>
        <dbReference type="ARBA" id="ARBA00022553"/>
    </source>
</evidence>
<dbReference type="RefSeq" id="WP_284387511.1">
    <property type="nucleotide sequence ID" value="NZ_BSNK01000001.1"/>
</dbReference>
<dbReference type="SUPFAM" id="SSF47384">
    <property type="entry name" value="Homodimeric domain of signal transducing histidine kinase"/>
    <property type="match status" value="1"/>
</dbReference>
<gene>
    <name evidence="14" type="ORF">GCM10007853_06560</name>
</gene>
<evidence type="ECO:0000313" key="15">
    <source>
        <dbReference type="Proteomes" id="UP001161391"/>
    </source>
</evidence>
<feature type="domain" description="Histidine kinase" evidence="12">
    <location>
        <begin position="316"/>
        <end position="551"/>
    </location>
</feature>
<dbReference type="InterPro" id="IPR036097">
    <property type="entry name" value="HisK_dim/P_sf"/>
</dbReference>
<dbReference type="Proteomes" id="UP001161391">
    <property type="component" value="Unassembled WGS sequence"/>
</dbReference>
<dbReference type="SMART" id="SM00387">
    <property type="entry name" value="HATPase_c"/>
    <property type="match status" value="1"/>
</dbReference>
<dbReference type="Gene3D" id="1.10.287.130">
    <property type="match status" value="1"/>
</dbReference>